<dbReference type="PANTHER" id="PTHR11255">
    <property type="entry name" value="DIACYLGLYCEROL KINASE"/>
    <property type="match status" value="1"/>
</dbReference>
<dbReference type="InterPro" id="IPR016064">
    <property type="entry name" value="NAD/diacylglycerol_kinase_sf"/>
</dbReference>
<organism evidence="9 10">
    <name type="scientific">Durusdinium trenchii</name>
    <dbReference type="NCBI Taxonomy" id="1381693"/>
    <lineage>
        <taxon>Eukaryota</taxon>
        <taxon>Sar</taxon>
        <taxon>Alveolata</taxon>
        <taxon>Dinophyceae</taxon>
        <taxon>Suessiales</taxon>
        <taxon>Symbiodiniaceae</taxon>
        <taxon>Durusdinium</taxon>
    </lineage>
</organism>
<accession>A0ABP0MIR2</accession>
<evidence type="ECO:0000256" key="5">
    <source>
        <dbReference type="ARBA" id="ARBA00022777"/>
    </source>
</evidence>
<protein>
    <recommendedName>
        <fullName evidence="2">diacylglycerol kinase (ATP)</fullName>
        <ecNumber evidence="2">2.7.1.107</ecNumber>
    </recommendedName>
</protein>
<keyword evidence="5 9" id="KW-0418">Kinase</keyword>
<proteinExistence type="inferred from homology"/>
<dbReference type="GO" id="GO:0016301">
    <property type="term" value="F:kinase activity"/>
    <property type="evidence" value="ECO:0007669"/>
    <property type="project" value="UniProtKB-KW"/>
</dbReference>
<dbReference type="PANTHER" id="PTHR11255:SF121">
    <property type="entry name" value="DIACYLGLYCEROL KINASE (ATP)"/>
    <property type="match status" value="1"/>
</dbReference>
<keyword evidence="4" id="KW-0547">Nucleotide-binding</keyword>
<evidence type="ECO:0000256" key="6">
    <source>
        <dbReference type="ARBA" id="ARBA00022840"/>
    </source>
</evidence>
<keyword evidence="6" id="KW-0067">ATP-binding</keyword>
<dbReference type="InterPro" id="IPR000756">
    <property type="entry name" value="Diacylglycerol_kin_accessory"/>
</dbReference>
<dbReference type="InterPro" id="IPR001206">
    <property type="entry name" value="Diacylglycerol_kinase_cat_dom"/>
</dbReference>
<gene>
    <name evidence="9" type="ORF">SCF082_LOCUS28057</name>
</gene>
<dbReference type="InterPro" id="IPR017438">
    <property type="entry name" value="ATP-NAD_kinase_N"/>
</dbReference>
<evidence type="ECO:0000256" key="1">
    <source>
        <dbReference type="ARBA" id="ARBA00009280"/>
    </source>
</evidence>
<evidence type="ECO:0000256" key="4">
    <source>
        <dbReference type="ARBA" id="ARBA00022741"/>
    </source>
</evidence>
<evidence type="ECO:0000313" key="10">
    <source>
        <dbReference type="Proteomes" id="UP001642464"/>
    </source>
</evidence>
<feature type="domain" description="DAGKc" evidence="8">
    <location>
        <begin position="316"/>
        <end position="412"/>
    </location>
</feature>
<feature type="non-terminal residue" evidence="9">
    <location>
        <position position="590"/>
    </location>
</feature>
<name>A0ABP0MIR2_9DINO</name>
<dbReference type="SMART" id="SM00046">
    <property type="entry name" value="DAGKc"/>
    <property type="match status" value="1"/>
</dbReference>
<keyword evidence="3" id="KW-0808">Transferase</keyword>
<feature type="transmembrane region" description="Helical" evidence="7">
    <location>
        <begin position="136"/>
        <end position="158"/>
    </location>
</feature>
<evidence type="ECO:0000256" key="7">
    <source>
        <dbReference type="SAM" id="Phobius"/>
    </source>
</evidence>
<evidence type="ECO:0000256" key="3">
    <source>
        <dbReference type="ARBA" id="ARBA00022679"/>
    </source>
</evidence>
<dbReference type="EMBL" id="CAXAMM010022013">
    <property type="protein sequence ID" value="CAK9051018.1"/>
    <property type="molecule type" value="Genomic_DNA"/>
</dbReference>
<dbReference type="Pfam" id="PF00609">
    <property type="entry name" value="DAGK_acc"/>
    <property type="match status" value="1"/>
</dbReference>
<keyword evidence="7" id="KW-0812">Transmembrane</keyword>
<dbReference type="Proteomes" id="UP001642464">
    <property type="component" value="Unassembled WGS sequence"/>
</dbReference>
<dbReference type="PROSITE" id="PS50146">
    <property type="entry name" value="DAGK"/>
    <property type="match status" value="1"/>
</dbReference>
<keyword evidence="10" id="KW-1185">Reference proteome</keyword>
<evidence type="ECO:0000313" key="9">
    <source>
        <dbReference type="EMBL" id="CAK9051018.1"/>
    </source>
</evidence>
<comment type="caution">
    <text evidence="9">The sequence shown here is derived from an EMBL/GenBank/DDBJ whole genome shotgun (WGS) entry which is preliminary data.</text>
</comment>
<sequence length="590" mass="66986">MISVMIRWRLDEHGVTPLQNVWSIATFEQKSYGLLSVRAREYRSWTIITQEMCDWTGMKGGQIASFAQAIINGGGCDGEEACGEGLAEHLYMRCKEYSKIYVVNFAVLFVTFFGCLLSLIGMLVGCFRPLRRAGGITYGLLLFCGFAMLVLNVTWALVTWNAFTNLGESAWYPYPDLAIGWFLHLYGSLTMLISARVFGWLVMPLVRAFDPEEEDLQQRKDKLRMMNFWNRDREQQQCMMQQQQLPVQVQGMHPGQYGAYGNNAYEYPMAQEGGIGEVASQQRIRAMSFWFCMHGPDTDVLFGYFYPIGLYEGRPGDKPGFHFLREVVKSYHSVRVFIGGGDGTVMWVVGEAQLHGIQTETSLKIGMVPLGTGNDFAQALGWGGRNPDADALLRNNCEMLDEMVQEWVRAEPEIQDVWKVRLKVHEEDGFIYNKDAVMMNDDGSERTSLETHMLLYCGIAKDAELAYQVELHRTKSQCLNKLVYAWQGIMISLHFFCCVGQRVQRVLRGLYHGTDKESSPIFEVGCRSRGPRLYSNPEMLLCLNINSYGGGVARNLWRNSWRCGTSEPMEDLLESEQDPGDRALEVITLS</sequence>
<keyword evidence="7" id="KW-1133">Transmembrane helix</keyword>
<dbReference type="Gene3D" id="3.40.50.10330">
    <property type="entry name" value="Probable inorganic polyphosphate/atp-NAD kinase, domain 1"/>
    <property type="match status" value="1"/>
</dbReference>
<dbReference type="SUPFAM" id="SSF111331">
    <property type="entry name" value="NAD kinase/diacylglycerol kinase-like"/>
    <property type="match status" value="1"/>
</dbReference>
<feature type="transmembrane region" description="Helical" evidence="7">
    <location>
        <begin position="178"/>
        <end position="202"/>
    </location>
</feature>
<evidence type="ECO:0000256" key="2">
    <source>
        <dbReference type="ARBA" id="ARBA00012133"/>
    </source>
</evidence>
<dbReference type="InterPro" id="IPR037607">
    <property type="entry name" value="DGK"/>
</dbReference>
<reference evidence="9 10" key="1">
    <citation type="submission" date="2024-02" db="EMBL/GenBank/DDBJ databases">
        <authorList>
            <person name="Chen Y."/>
            <person name="Shah S."/>
            <person name="Dougan E. K."/>
            <person name="Thang M."/>
            <person name="Chan C."/>
        </authorList>
    </citation>
    <scope>NUCLEOTIDE SEQUENCE [LARGE SCALE GENOMIC DNA]</scope>
</reference>
<dbReference type="Pfam" id="PF00781">
    <property type="entry name" value="DAGK_cat"/>
    <property type="match status" value="1"/>
</dbReference>
<comment type="similarity">
    <text evidence="1">Belongs to the eukaryotic diacylglycerol kinase family.</text>
</comment>
<evidence type="ECO:0000259" key="8">
    <source>
        <dbReference type="PROSITE" id="PS50146"/>
    </source>
</evidence>
<feature type="transmembrane region" description="Helical" evidence="7">
    <location>
        <begin position="100"/>
        <end position="124"/>
    </location>
</feature>
<keyword evidence="7" id="KW-0472">Membrane</keyword>
<dbReference type="EC" id="2.7.1.107" evidence="2"/>